<dbReference type="InterPro" id="IPR006143">
    <property type="entry name" value="RND_pump_MFP"/>
</dbReference>
<evidence type="ECO:0000256" key="1">
    <source>
        <dbReference type="ARBA" id="ARBA00004196"/>
    </source>
</evidence>
<dbReference type="GO" id="GO:0022857">
    <property type="term" value="F:transmembrane transporter activity"/>
    <property type="evidence" value="ECO:0007669"/>
    <property type="project" value="InterPro"/>
</dbReference>
<sequence>MPSITMSPPLRRLYPLILALALSGCGDKHPPAAAAAPPAVTVAQPLPRKIVDWDEFTGRFEAVQTVELRARVSGYLEQIKFRDGQLVQKGDLLFVIDPRPFQATLDKANADLQREKTRQALAVSELKRAAQLLAARAISQEEYDTRAQAEQESQAAVASAAAAARSAALDLEFTQIRSPISGRIGDRKIDIGNLVSGGSAQSTLLATIVTRDPIYFVFDGSEADYLRYNRLALEGVRASSRDKANPVFVRLMDETTWTRKGEMDFVDNRLDPSSGTIRGRAVIPNKDDFLQPGTFGRLRLLGSGEYDALLVPDEAIASDQSHKIVMTVGEDGTVTPKPVVLGNLAYGLRVVKSGLVPTDRIIISGLTRARPGAKVTPQPGTITPAAEQ</sequence>
<reference evidence="7 8" key="1">
    <citation type="submission" date="2019-06" db="EMBL/GenBank/DDBJ databases">
        <title>Genomic Encyclopedia of Type Strains, Phase IV (KMG-V): Genome sequencing to study the core and pangenomes of soil and plant-associated prokaryotes.</title>
        <authorList>
            <person name="Whitman W."/>
        </authorList>
    </citation>
    <scope>NUCLEOTIDE SEQUENCE [LARGE SCALE GENOMIC DNA]</scope>
    <source>
        <strain evidence="7 8">BR 11622</strain>
    </source>
</reference>
<name>A0A560GU48_9PROT</name>
<dbReference type="InterPro" id="IPR058626">
    <property type="entry name" value="MdtA-like_b-barrel"/>
</dbReference>
<dbReference type="PANTHER" id="PTHR30158:SF24">
    <property type="entry name" value="HLYD FAMILY SECRETION PROTEIN"/>
    <property type="match status" value="1"/>
</dbReference>
<feature type="domain" description="Multidrug resistance protein MdtA-like beta-barrel" evidence="5">
    <location>
        <begin position="213"/>
        <end position="300"/>
    </location>
</feature>
<evidence type="ECO:0000259" key="4">
    <source>
        <dbReference type="Pfam" id="PF25917"/>
    </source>
</evidence>
<dbReference type="Gene3D" id="2.40.420.20">
    <property type="match status" value="1"/>
</dbReference>
<dbReference type="NCBIfam" id="TIGR01730">
    <property type="entry name" value="RND_mfp"/>
    <property type="match status" value="1"/>
</dbReference>
<dbReference type="InterPro" id="IPR058627">
    <property type="entry name" value="MdtA-like_C"/>
</dbReference>
<dbReference type="InterPro" id="IPR058624">
    <property type="entry name" value="MdtA-like_HH"/>
</dbReference>
<proteinExistence type="inferred from homology"/>
<feature type="domain" description="Multidrug resistance protein MdtA-like alpha-helical hairpin" evidence="3">
    <location>
        <begin position="104"/>
        <end position="174"/>
    </location>
</feature>
<dbReference type="AlphaFoldDB" id="A0A560GU48"/>
<gene>
    <name evidence="7" type="ORF">FBZ90_11440</name>
</gene>
<protein>
    <submittedName>
        <fullName evidence="7">RND family efflux transporter MFP subunit</fullName>
    </submittedName>
</protein>
<dbReference type="Gene3D" id="1.10.287.470">
    <property type="entry name" value="Helix hairpin bin"/>
    <property type="match status" value="1"/>
</dbReference>
<dbReference type="PANTHER" id="PTHR30158">
    <property type="entry name" value="ACRA/E-RELATED COMPONENT OF DRUG EFFLUX TRANSPORTER"/>
    <property type="match status" value="1"/>
</dbReference>
<dbReference type="Gene3D" id="2.40.30.170">
    <property type="match status" value="1"/>
</dbReference>
<dbReference type="GO" id="GO:0046677">
    <property type="term" value="P:response to antibiotic"/>
    <property type="evidence" value="ECO:0007669"/>
    <property type="project" value="TreeGrafter"/>
</dbReference>
<organism evidence="7 8">
    <name type="scientific">Nitrospirillum amazonense</name>
    <dbReference type="NCBI Taxonomy" id="28077"/>
    <lineage>
        <taxon>Bacteria</taxon>
        <taxon>Pseudomonadati</taxon>
        <taxon>Pseudomonadota</taxon>
        <taxon>Alphaproteobacteria</taxon>
        <taxon>Rhodospirillales</taxon>
        <taxon>Azospirillaceae</taxon>
        <taxon>Nitrospirillum</taxon>
    </lineage>
</organism>
<comment type="caution">
    <text evidence="7">The sequence shown here is derived from an EMBL/GenBank/DDBJ whole genome shotgun (WGS) entry which is preliminary data.</text>
</comment>
<dbReference type="Gene3D" id="2.40.50.100">
    <property type="match status" value="1"/>
</dbReference>
<evidence type="ECO:0000256" key="2">
    <source>
        <dbReference type="ARBA" id="ARBA00009477"/>
    </source>
</evidence>
<accession>A0A560GU48</accession>
<dbReference type="Pfam" id="PF25967">
    <property type="entry name" value="RND-MFP_C"/>
    <property type="match status" value="1"/>
</dbReference>
<evidence type="ECO:0000259" key="3">
    <source>
        <dbReference type="Pfam" id="PF25876"/>
    </source>
</evidence>
<dbReference type="SUPFAM" id="SSF111369">
    <property type="entry name" value="HlyD-like secretion proteins"/>
    <property type="match status" value="1"/>
</dbReference>
<evidence type="ECO:0000259" key="5">
    <source>
        <dbReference type="Pfam" id="PF25944"/>
    </source>
</evidence>
<evidence type="ECO:0000259" key="6">
    <source>
        <dbReference type="Pfam" id="PF25967"/>
    </source>
</evidence>
<dbReference type="Pfam" id="PF25917">
    <property type="entry name" value="BSH_RND"/>
    <property type="match status" value="1"/>
</dbReference>
<dbReference type="EMBL" id="VITR01000014">
    <property type="protein sequence ID" value="TWB37553.1"/>
    <property type="molecule type" value="Genomic_DNA"/>
</dbReference>
<comment type="subcellular location">
    <subcellularLocation>
        <location evidence="1">Cell envelope</location>
    </subcellularLocation>
</comment>
<dbReference type="GO" id="GO:0005886">
    <property type="term" value="C:plasma membrane"/>
    <property type="evidence" value="ECO:0007669"/>
    <property type="project" value="TreeGrafter"/>
</dbReference>
<evidence type="ECO:0000313" key="8">
    <source>
        <dbReference type="Proteomes" id="UP000315751"/>
    </source>
</evidence>
<dbReference type="Pfam" id="PF25876">
    <property type="entry name" value="HH_MFP_RND"/>
    <property type="match status" value="1"/>
</dbReference>
<dbReference type="Pfam" id="PF25944">
    <property type="entry name" value="Beta-barrel_RND"/>
    <property type="match status" value="1"/>
</dbReference>
<feature type="domain" description="Multidrug resistance protein MdtA-like C-terminal permuted SH3" evidence="6">
    <location>
        <begin position="307"/>
        <end position="368"/>
    </location>
</feature>
<dbReference type="InterPro" id="IPR058625">
    <property type="entry name" value="MdtA-like_BSH"/>
</dbReference>
<keyword evidence="8" id="KW-1185">Reference proteome</keyword>
<dbReference type="GO" id="GO:0030313">
    <property type="term" value="C:cell envelope"/>
    <property type="evidence" value="ECO:0007669"/>
    <property type="project" value="UniProtKB-SubCell"/>
</dbReference>
<comment type="similarity">
    <text evidence="2">Belongs to the membrane fusion protein (MFP) (TC 8.A.1) family.</text>
</comment>
<feature type="domain" description="Multidrug resistance protein MdtA-like barrel-sandwich hybrid" evidence="4">
    <location>
        <begin position="65"/>
        <end position="205"/>
    </location>
</feature>
<dbReference type="Proteomes" id="UP000315751">
    <property type="component" value="Unassembled WGS sequence"/>
</dbReference>
<evidence type="ECO:0000313" key="7">
    <source>
        <dbReference type="EMBL" id="TWB37553.1"/>
    </source>
</evidence>